<dbReference type="GeneID" id="93978813"/>
<sequence>MRRNPVAFTVRNSLALGALTAVALSAVGPVAVAHAAPRPSSVRAALTEASLPPVLADVEALNEPILSLVSLEGTEGSLPAALANVLPSEVTAFFLELTDEDKAVLKDLASRIQQFSDEDELLAALKEKSPKLYEKAAELRTLIRNKIDSLNPEAKAFVQSIIEKVRSLKPLGSEEPDPARLREAVQEIVAQFNALSGEAKSNLAQTFPKLASLILLQPLQGS</sequence>
<dbReference type="EMBL" id="JACJIJ010000002">
    <property type="protein sequence ID" value="MBA9051099.1"/>
    <property type="molecule type" value="Genomic_DNA"/>
</dbReference>
<accession>A0A7W3NIF6</accession>
<evidence type="ECO:0000313" key="2">
    <source>
        <dbReference type="EMBL" id="MBA9051099.1"/>
    </source>
</evidence>
<protein>
    <submittedName>
        <fullName evidence="2">Uncharacterized protein</fullName>
    </submittedName>
</protein>
<feature type="chain" id="PRO_5031037328" evidence="1">
    <location>
        <begin position="36"/>
        <end position="222"/>
    </location>
</feature>
<evidence type="ECO:0000313" key="3">
    <source>
        <dbReference type="Proteomes" id="UP000577386"/>
    </source>
</evidence>
<gene>
    <name evidence="2" type="ORF">HDA42_000277</name>
</gene>
<organism evidence="2 3">
    <name type="scientific">Streptomyces murinus</name>
    <dbReference type="NCBI Taxonomy" id="33900"/>
    <lineage>
        <taxon>Bacteria</taxon>
        <taxon>Bacillati</taxon>
        <taxon>Actinomycetota</taxon>
        <taxon>Actinomycetes</taxon>
        <taxon>Kitasatosporales</taxon>
        <taxon>Streptomycetaceae</taxon>
        <taxon>Streptomyces</taxon>
    </lineage>
</organism>
<dbReference type="InterPro" id="IPR008632">
    <property type="entry name" value="Gp-FAR-1"/>
</dbReference>
<dbReference type="Pfam" id="PF05823">
    <property type="entry name" value="Gp-FAR-1"/>
    <property type="match status" value="1"/>
</dbReference>
<keyword evidence="3" id="KW-1185">Reference proteome</keyword>
<dbReference type="Proteomes" id="UP000577386">
    <property type="component" value="Unassembled WGS sequence"/>
</dbReference>
<evidence type="ECO:0000256" key="1">
    <source>
        <dbReference type="SAM" id="SignalP"/>
    </source>
</evidence>
<dbReference type="GO" id="GO:0008289">
    <property type="term" value="F:lipid binding"/>
    <property type="evidence" value="ECO:0007669"/>
    <property type="project" value="InterPro"/>
</dbReference>
<dbReference type="AlphaFoldDB" id="A0A7W3NIF6"/>
<feature type="signal peptide" evidence="1">
    <location>
        <begin position="1"/>
        <end position="35"/>
    </location>
</feature>
<reference evidence="2 3" key="1">
    <citation type="submission" date="2020-08" db="EMBL/GenBank/DDBJ databases">
        <title>Sequencing the genomes of 1000 actinobacteria strains.</title>
        <authorList>
            <person name="Klenk H.-P."/>
        </authorList>
    </citation>
    <scope>NUCLEOTIDE SEQUENCE [LARGE SCALE GENOMIC DNA]</scope>
    <source>
        <strain evidence="2 3">DSM 41827</strain>
    </source>
</reference>
<dbReference type="PANTHER" id="PTHR31418:SF7">
    <property type="entry name" value="FATTY-ACID AND RETINOL-BINDING PROTEIN 1"/>
    <property type="match status" value="1"/>
</dbReference>
<comment type="caution">
    <text evidence="2">The sequence shown here is derived from an EMBL/GenBank/DDBJ whole genome shotgun (WGS) entry which is preliminary data.</text>
</comment>
<name>A0A7W3NIF6_STRMR</name>
<proteinExistence type="predicted"/>
<dbReference type="RefSeq" id="WP_182774505.1">
    <property type="nucleotide sequence ID" value="NZ_BAAAHW010000029.1"/>
</dbReference>
<dbReference type="Gene3D" id="1.20.120.1100">
    <property type="match status" value="1"/>
</dbReference>
<dbReference type="PANTHER" id="PTHR31418">
    <property type="entry name" value="FATTY-ACID AND RETINOL-BINDING PROTEIN 1"/>
    <property type="match status" value="1"/>
</dbReference>
<keyword evidence="1" id="KW-0732">Signal</keyword>